<reference evidence="2 3" key="1">
    <citation type="submission" date="2014-08" db="EMBL/GenBank/DDBJ databases">
        <title>Complete genome sequence of Corynebacterium ureicelerivorans DSM 45051, a lipophilic and urea-splitting isolate from a blood culture of a septicaemia patient.</title>
        <authorList>
            <person name="Tippelt A."/>
            <person name="Albersmeier A."/>
            <person name="Brinkrolf K."/>
            <person name="Ruckert C."/>
            <person name="Tauch A."/>
        </authorList>
    </citation>
    <scope>NUCLEOTIDE SEQUENCE [LARGE SCALE GENOMIC DNA]</scope>
    <source>
        <strain evidence="2 3">IMMIB RIV-2301</strain>
    </source>
</reference>
<evidence type="ECO:0000259" key="1">
    <source>
        <dbReference type="Pfam" id="PF08975"/>
    </source>
</evidence>
<dbReference type="EMBL" id="CP009215">
    <property type="protein sequence ID" value="AIL96139.1"/>
    <property type="molecule type" value="Genomic_DNA"/>
</dbReference>
<name>A0A077HJ37_9CORY</name>
<dbReference type="InterPro" id="IPR015069">
    <property type="entry name" value="2H-PEstase_DUF1868"/>
</dbReference>
<organism evidence="2 3">
    <name type="scientific">Corynebacterium ureicelerivorans</name>
    <dbReference type="NCBI Taxonomy" id="401472"/>
    <lineage>
        <taxon>Bacteria</taxon>
        <taxon>Bacillati</taxon>
        <taxon>Actinomycetota</taxon>
        <taxon>Actinomycetes</taxon>
        <taxon>Mycobacteriales</taxon>
        <taxon>Corynebacteriaceae</taxon>
        <taxon>Corynebacterium</taxon>
    </lineage>
</organism>
<gene>
    <name evidence="2" type="ORF">CUREI_01345</name>
</gene>
<dbReference type="STRING" id="401472.CUREI_01345"/>
<sequence length="231" mass="26695">MNSFPPATDQRTFEKFKADGTAKRHRGCTFVANVVEDSPSYEVCERIQDDAAEQGMTQHFALLPPSSYHMTVFPGLKDRKFIGEEDRWPDWLKPASDMTEAVELIRTRLVDERDSIPALPPLRMKPDYVYDLGVSLTVHLVPADEEMAEQLNEFRSSLRDVLEIKDQHFDTYRFHCSLGYRLTASETTEQLNGELAERYSAWVQEIDTFDLERPAFNVFDDMLSFPPLLMF</sequence>
<dbReference type="OrthoDB" id="151828at2"/>
<protein>
    <recommendedName>
        <fullName evidence="1">DUF1868 domain-containing protein</fullName>
    </recommendedName>
</protein>
<dbReference type="Pfam" id="PF08975">
    <property type="entry name" value="2H-phosphodiest"/>
    <property type="match status" value="1"/>
</dbReference>
<dbReference type="KEGG" id="cuv:CUREI_01345"/>
<feature type="domain" description="DUF1868" evidence="1">
    <location>
        <begin position="15"/>
        <end position="112"/>
    </location>
</feature>
<accession>A0A077HJ37</accession>
<dbReference type="SUPFAM" id="SSF55144">
    <property type="entry name" value="LigT-like"/>
    <property type="match status" value="1"/>
</dbReference>
<evidence type="ECO:0000313" key="3">
    <source>
        <dbReference type="Proteomes" id="UP000028939"/>
    </source>
</evidence>
<dbReference type="Proteomes" id="UP000028939">
    <property type="component" value="Chromosome"/>
</dbReference>
<dbReference type="Gene3D" id="3.90.1140.10">
    <property type="entry name" value="Cyclic phosphodiesterase"/>
    <property type="match status" value="1"/>
</dbReference>
<dbReference type="AlphaFoldDB" id="A0A077HJ37"/>
<evidence type="ECO:0000313" key="2">
    <source>
        <dbReference type="EMBL" id="AIL96139.1"/>
    </source>
</evidence>
<dbReference type="HOGENOM" id="CLU_073317_0_0_11"/>
<dbReference type="InterPro" id="IPR009097">
    <property type="entry name" value="Cyclic_Pdiesterase"/>
</dbReference>
<proteinExistence type="predicted"/>
<keyword evidence="3" id="KW-1185">Reference proteome</keyword>